<dbReference type="EMBL" id="CR555306">
    <property type="protein sequence ID" value="CAI06975.1"/>
    <property type="molecule type" value="Genomic_DNA"/>
</dbReference>
<organism evidence="2 3">
    <name type="scientific">Aromatoleum aromaticum (strain DSM 19018 / LMG 30748 / EbN1)</name>
    <name type="common">Azoarcus sp. (strain EbN1)</name>
    <dbReference type="NCBI Taxonomy" id="76114"/>
    <lineage>
        <taxon>Bacteria</taxon>
        <taxon>Pseudomonadati</taxon>
        <taxon>Pseudomonadota</taxon>
        <taxon>Betaproteobacteria</taxon>
        <taxon>Rhodocyclales</taxon>
        <taxon>Rhodocyclaceae</taxon>
        <taxon>Aromatoleum</taxon>
    </lineage>
</organism>
<dbReference type="AlphaFoldDB" id="Q5P6T6"/>
<feature type="region of interest" description="Disordered" evidence="1">
    <location>
        <begin position="1"/>
        <end position="70"/>
    </location>
</feature>
<name>Q5P6T6_AROAE</name>
<evidence type="ECO:0000256" key="1">
    <source>
        <dbReference type="SAM" id="MobiDB-lite"/>
    </source>
</evidence>
<dbReference type="KEGG" id="eba:ebA1552"/>
<dbReference type="Proteomes" id="UP000006552">
    <property type="component" value="Chromosome"/>
</dbReference>
<dbReference type="STRING" id="76114.ebA1552"/>
<evidence type="ECO:0000313" key="3">
    <source>
        <dbReference type="Proteomes" id="UP000006552"/>
    </source>
</evidence>
<evidence type="ECO:0000313" key="2">
    <source>
        <dbReference type="EMBL" id="CAI06975.1"/>
    </source>
</evidence>
<dbReference type="HOGENOM" id="CLU_2748979_0_0_4"/>
<keyword evidence="3" id="KW-1185">Reference proteome</keyword>
<protein>
    <submittedName>
        <fullName evidence="2">Uncharacterized protein</fullName>
    </submittedName>
</protein>
<accession>Q5P6T6</accession>
<proteinExistence type="predicted"/>
<sequence length="70" mass="7482">MPDPSCASPARSSLDTPRAWHTPARKAAPLGGPAQRKASAVAYAHRHRTTARSPAHPPPATAPHPHLRQR</sequence>
<gene>
    <name evidence="2" type="ORF">ebA1552</name>
</gene>
<reference evidence="2 3" key="1">
    <citation type="journal article" date="2005" name="Arch. Microbiol.">
        <title>The genome sequence of an anaerobic aromatic-degrading denitrifying bacterium, strain EbN1.</title>
        <authorList>
            <person name="Rabus R."/>
            <person name="Kube M."/>
            <person name="Heider J."/>
            <person name="Beck A."/>
            <person name="Heitmann K."/>
            <person name="Widdel F."/>
            <person name="Reinhardt R."/>
        </authorList>
    </citation>
    <scope>NUCLEOTIDE SEQUENCE [LARGE SCALE GENOMIC DNA]</scope>
    <source>
        <strain evidence="2 3">EbN1</strain>
    </source>
</reference>